<protein>
    <submittedName>
        <fullName evidence="1">Enverope glycoprotein G</fullName>
    </submittedName>
</protein>
<reference evidence="1 2" key="1">
    <citation type="submission" date="2012-02" db="EMBL/GenBank/DDBJ databases">
        <title>Isolation of a cell-associated equine herpesvirus 1 in Japan.</title>
        <authorList>
            <person name="Kirisawa R."/>
            <person name="Ishi S."/>
            <person name="Tsunoda N."/>
            <person name="Okamoto M."/>
            <person name="Taniyama H."/>
        </authorList>
    </citation>
    <scope>NUCLEOTIDE SEQUENCE [LARGE SCALE GENOMIC DNA]</scope>
    <source>
        <strain evidence="1">5586</strain>
    </source>
</reference>
<name>L8B260_9ALPH</name>
<dbReference type="EMBL" id="AP012321">
    <property type="protein sequence ID" value="BAM75920.1"/>
    <property type="molecule type" value="Genomic_DNA"/>
</dbReference>
<gene>
    <name evidence="1" type="primary">ORF70</name>
</gene>
<proteinExistence type="predicted"/>
<accession>L8B260</accession>
<organism evidence="1 2">
    <name type="scientific">Equid alphaherpesvirus 1</name>
    <name type="common">Equine herpesvirus 1</name>
    <dbReference type="NCBI Taxonomy" id="10326"/>
    <lineage>
        <taxon>Viruses</taxon>
        <taxon>Duplodnaviria</taxon>
        <taxon>Heunggongvirae</taxon>
        <taxon>Peploviricota</taxon>
        <taxon>Herviviricetes</taxon>
        <taxon>Herpesvirales</taxon>
        <taxon>Orthoherpesviridae</taxon>
        <taxon>Alphaherpesvirinae</taxon>
        <taxon>Varicellovirus</taxon>
        <taxon>Varicellovirus equidalpha1</taxon>
    </lineage>
</organism>
<sequence>MLTVLAALSLLSLLTSATGRLAPDELCYAEPRRTGSPPNTQPERPPVIFEPQQLRLKLNPRVMS</sequence>
<evidence type="ECO:0000313" key="2">
    <source>
        <dbReference type="Proteomes" id="UP000124502"/>
    </source>
</evidence>
<evidence type="ECO:0000313" key="1">
    <source>
        <dbReference type="EMBL" id="BAM75920.1"/>
    </source>
</evidence>
<dbReference type="Proteomes" id="UP000124502">
    <property type="component" value="Segment"/>
</dbReference>